<evidence type="ECO:0008006" key="4">
    <source>
        <dbReference type="Google" id="ProtNLM"/>
    </source>
</evidence>
<name>A0ABM7WFL0_9ACTN</name>
<accession>A0ABM7WFL0</accession>
<proteinExistence type="predicted"/>
<reference evidence="2 3" key="1">
    <citation type="submission" date="2022-01" db="EMBL/GenBank/DDBJ databases">
        <title>Novel bile acid biosynthetic pathways are enriched in the microbiome of centenarians.</title>
        <authorList>
            <person name="Sato Y."/>
            <person name="Atarashi K."/>
            <person name="Plichta R.D."/>
            <person name="Arai Y."/>
            <person name="Sasajima S."/>
            <person name="Kearney M.S."/>
            <person name="Suda W."/>
            <person name="Takeshita K."/>
            <person name="Sasaki T."/>
            <person name="Okamoto S."/>
            <person name="Skelly N.A."/>
            <person name="Okamura Y."/>
            <person name="Vlamakis H."/>
            <person name="Li Y."/>
            <person name="Tanoue T."/>
            <person name="Takei H."/>
            <person name="Nittono H."/>
            <person name="Narushima S."/>
            <person name="Irie J."/>
            <person name="Itoh H."/>
            <person name="Moriya K."/>
            <person name="Sugiura Y."/>
            <person name="Suematsu M."/>
            <person name="Moritoki N."/>
            <person name="Shibata S."/>
            <person name="Littman R.D."/>
            <person name="Fischbach A.M."/>
            <person name="Uwamino Y."/>
            <person name="Inoue T."/>
            <person name="Honda A."/>
            <person name="Hattori M."/>
            <person name="Murai T."/>
            <person name="Xavier J.R."/>
            <person name="Hirose N."/>
            <person name="Honda K."/>
        </authorList>
    </citation>
    <scope>NUCLEOTIDE SEQUENCE [LARGE SCALE GENOMIC DNA]</scope>
    <source>
        <strain evidence="2 3">CE91-St30</strain>
    </source>
</reference>
<feature type="region of interest" description="Disordered" evidence="1">
    <location>
        <begin position="127"/>
        <end position="146"/>
    </location>
</feature>
<organism evidence="2 3">
    <name type="scientific">Raoultibacter timonensis</name>
    <dbReference type="NCBI Taxonomy" id="1907662"/>
    <lineage>
        <taxon>Bacteria</taxon>
        <taxon>Bacillati</taxon>
        <taxon>Actinomycetota</taxon>
        <taxon>Coriobacteriia</taxon>
        <taxon>Eggerthellales</taxon>
        <taxon>Eggerthellaceae</taxon>
        <taxon>Raoultibacter</taxon>
    </lineage>
</organism>
<evidence type="ECO:0000256" key="1">
    <source>
        <dbReference type="SAM" id="MobiDB-lite"/>
    </source>
</evidence>
<protein>
    <recommendedName>
        <fullName evidence="4">Phage tail protein</fullName>
    </recommendedName>
</protein>
<dbReference type="RefSeq" id="WP_244411473.1">
    <property type="nucleotide sequence ID" value="NZ_AP025564.1"/>
</dbReference>
<feature type="compositionally biased region" description="Basic and acidic residues" evidence="1">
    <location>
        <begin position="128"/>
        <end position="141"/>
    </location>
</feature>
<evidence type="ECO:0000313" key="3">
    <source>
        <dbReference type="Proteomes" id="UP001320544"/>
    </source>
</evidence>
<keyword evidence="3" id="KW-1185">Reference proteome</keyword>
<dbReference type="EMBL" id="AP025564">
    <property type="protein sequence ID" value="BDE94951.1"/>
    <property type="molecule type" value="Genomic_DNA"/>
</dbReference>
<evidence type="ECO:0000313" key="2">
    <source>
        <dbReference type="EMBL" id="BDE94951.1"/>
    </source>
</evidence>
<sequence>MAESTNNKVRFGLCGVHIAKKTGDGAYDTPVAIPGAVSLSTKPEGDSEKFFADNGAYFTVVTDNGYTGDLEMALIPDSVKVDIFNWEIDKNGALVEIAGVQPNPFALLFTVDGDAKQRRSVFYNCTAERPETEDKTTEDKASPTTEKMPIVMIPEAIGGKKVTKLSIEPSTENQAVYDAFFADVLLPKFTDSEPSA</sequence>
<dbReference type="NCBIfam" id="TIGR01603">
    <property type="entry name" value="maj_tail_phi13"/>
    <property type="match status" value="1"/>
</dbReference>
<dbReference type="Proteomes" id="UP001320544">
    <property type="component" value="Chromosome"/>
</dbReference>
<dbReference type="InterPro" id="IPR006490">
    <property type="entry name" value="Maj_tail_phi13"/>
</dbReference>
<gene>
    <name evidence="2" type="ORF">CE91St30_02840</name>
</gene>